<dbReference type="RefSeq" id="WP_329611539.1">
    <property type="nucleotide sequence ID" value="NZ_CP108482.1"/>
</dbReference>
<sequence length="46" mass="4552">MLRTVSGSQGLRQIGGVVLGALAALGLLRLAGAYFATIGAPARGRA</sequence>
<dbReference type="Proteomes" id="UP001432014">
    <property type="component" value="Chromosome"/>
</dbReference>
<reference evidence="1 2" key="1">
    <citation type="submission" date="2022-10" db="EMBL/GenBank/DDBJ databases">
        <title>The complete genomes of actinobacterial strains from the NBC collection.</title>
        <authorList>
            <person name="Joergensen T.S."/>
            <person name="Alvarez Arevalo M."/>
            <person name="Sterndorff E.B."/>
            <person name="Faurdal D."/>
            <person name="Vuksanovic O."/>
            <person name="Mourched A.-S."/>
            <person name="Charusanti P."/>
            <person name="Shaw S."/>
            <person name="Blin K."/>
            <person name="Weber T."/>
        </authorList>
    </citation>
    <scope>NUCLEOTIDE SEQUENCE [LARGE SCALE GENOMIC DNA]</scope>
    <source>
        <strain evidence="1 2">NBC_01247</strain>
    </source>
</reference>
<organism evidence="1 2">
    <name type="scientific">Kitasatospora herbaricolor</name>
    <dbReference type="NCBI Taxonomy" id="68217"/>
    <lineage>
        <taxon>Bacteria</taxon>
        <taxon>Bacillati</taxon>
        <taxon>Actinomycetota</taxon>
        <taxon>Actinomycetes</taxon>
        <taxon>Kitasatosporales</taxon>
        <taxon>Streptomycetaceae</taxon>
        <taxon>Kitasatospora</taxon>
    </lineage>
</organism>
<gene>
    <name evidence="1" type="ORF">OG469_35400</name>
</gene>
<keyword evidence="2" id="KW-1185">Reference proteome</keyword>
<protein>
    <submittedName>
        <fullName evidence="1">Uncharacterized protein</fullName>
    </submittedName>
</protein>
<evidence type="ECO:0000313" key="1">
    <source>
        <dbReference type="EMBL" id="WUS60315.1"/>
    </source>
</evidence>
<accession>A0ABZ1WI17</accession>
<proteinExistence type="predicted"/>
<evidence type="ECO:0000313" key="2">
    <source>
        <dbReference type="Proteomes" id="UP001432014"/>
    </source>
</evidence>
<dbReference type="EMBL" id="CP108482">
    <property type="protein sequence ID" value="WUS60315.1"/>
    <property type="molecule type" value="Genomic_DNA"/>
</dbReference>
<name>A0ABZ1WI17_9ACTN</name>